<comment type="caution">
    <text evidence="1">The sequence shown here is derived from an EMBL/GenBank/DDBJ whole genome shotgun (WGS) entry which is preliminary data.</text>
</comment>
<dbReference type="Proteomes" id="UP001145742">
    <property type="component" value="Unassembled WGS sequence"/>
</dbReference>
<organism evidence="1 2">
    <name type="scientific">Willisornis vidua</name>
    <name type="common">Xingu scale-backed antbird</name>
    <dbReference type="NCBI Taxonomy" id="1566151"/>
    <lineage>
        <taxon>Eukaryota</taxon>
        <taxon>Metazoa</taxon>
        <taxon>Chordata</taxon>
        <taxon>Craniata</taxon>
        <taxon>Vertebrata</taxon>
        <taxon>Euteleostomi</taxon>
        <taxon>Archelosauria</taxon>
        <taxon>Archosauria</taxon>
        <taxon>Dinosauria</taxon>
        <taxon>Saurischia</taxon>
        <taxon>Theropoda</taxon>
        <taxon>Coelurosauria</taxon>
        <taxon>Aves</taxon>
        <taxon>Neognathae</taxon>
        <taxon>Neoaves</taxon>
        <taxon>Telluraves</taxon>
        <taxon>Australaves</taxon>
        <taxon>Passeriformes</taxon>
        <taxon>Thamnophilidae</taxon>
        <taxon>Willisornis</taxon>
    </lineage>
</organism>
<evidence type="ECO:0000313" key="1">
    <source>
        <dbReference type="EMBL" id="KAJ7422088.1"/>
    </source>
</evidence>
<sequence length="154" mass="16892">MQYSRRVLTSVEQRGKITSLDLLAMLLLMQAKNTTGFLGCKHTLLAHVQPLAHQHPQVLLIRAAFDLFVSQPMLILGVGLTQVQHLVLGLIKPHEIFTGPLFKVAQVPLDDVPSFRCVNSTTQLGVICKFAEGALDLFVCVTNEDINTGPSMDS</sequence>
<evidence type="ECO:0000313" key="2">
    <source>
        <dbReference type="Proteomes" id="UP001145742"/>
    </source>
</evidence>
<proteinExistence type="predicted"/>
<name>A0ABQ9DI14_9PASS</name>
<accession>A0ABQ9DI14</accession>
<reference evidence="1" key="1">
    <citation type="submission" date="2019-10" db="EMBL/GenBank/DDBJ databases">
        <authorList>
            <person name="Soares A.E.R."/>
            <person name="Aleixo A."/>
            <person name="Schneider P."/>
            <person name="Miyaki C.Y."/>
            <person name="Schneider M.P."/>
            <person name="Mello C."/>
            <person name="Vasconcelos A.T.R."/>
        </authorList>
    </citation>
    <scope>NUCLEOTIDE SEQUENCE</scope>
    <source>
        <tissue evidence="1">Muscle</tissue>
    </source>
</reference>
<gene>
    <name evidence="1" type="ORF">WISP_39760</name>
</gene>
<dbReference type="EMBL" id="WHWB01033094">
    <property type="protein sequence ID" value="KAJ7422088.1"/>
    <property type="molecule type" value="Genomic_DNA"/>
</dbReference>
<protein>
    <submittedName>
        <fullName evidence="1">Uncharacterized protein</fullName>
    </submittedName>
</protein>
<keyword evidence="2" id="KW-1185">Reference proteome</keyword>